<dbReference type="RefSeq" id="XP_012205504.1">
    <property type="nucleotide sequence ID" value="XM_012350114.1"/>
</dbReference>
<dbReference type="Proteomes" id="UP000030745">
    <property type="component" value="Unassembled WGS sequence"/>
</dbReference>
<organism evidence="1 2">
    <name type="scientific">Saprolegnia parasitica (strain CBS 223.65)</name>
    <dbReference type="NCBI Taxonomy" id="695850"/>
    <lineage>
        <taxon>Eukaryota</taxon>
        <taxon>Sar</taxon>
        <taxon>Stramenopiles</taxon>
        <taxon>Oomycota</taxon>
        <taxon>Saprolegniomycetes</taxon>
        <taxon>Saprolegniales</taxon>
        <taxon>Saprolegniaceae</taxon>
        <taxon>Saprolegnia</taxon>
    </lineage>
</organism>
<keyword evidence="2" id="KW-1185">Reference proteome</keyword>
<dbReference type="GeneID" id="24141941"/>
<proteinExistence type="predicted"/>
<reference evidence="1 2" key="1">
    <citation type="journal article" date="2013" name="PLoS Genet.">
        <title>Distinctive expansion of potential virulence genes in the genome of the oomycete fish pathogen Saprolegnia parasitica.</title>
        <authorList>
            <person name="Jiang R.H."/>
            <person name="de Bruijn I."/>
            <person name="Haas B.J."/>
            <person name="Belmonte R."/>
            <person name="Lobach L."/>
            <person name="Christie J."/>
            <person name="van den Ackerveken G."/>
            <person name="Bottin A."/>
            <person name="Bulone V."/>
            <person name="Diaz-Moreno S.M."/>
            <person name="Dumas B."/>
            <person name="Fan L."/>
            <person name="Gaulin E."/>
            <person name="Govers F."/>
            <person name="Grenville-Briggs L.J."/>
            <person name="Horner N.R."/>
            <person name="Levin J.Z."/>
            <person name="Mammella M."/>
            <person name="Meijer H.J."/>
            <person name="Morris P."/>
            <person name="Nusbaum C."/>
            <person name="Oome S."/>
            <person name="Phillips A.J."/>
            <person name="van Rooyen D."/>
            <person name="Rzeszutek E."/>
            <person name="Saraiva M."/>
            <person name="Secombes C.J."/>
            <person name="Seidl M.F."/>
            <person name="Snel B."/>
            <person name="Stassen J.H."/>
            <person name="Sykes S."/>
            <person name="Tripathy S."/>
            <person name="van den Berg H."/>
            <person name="Vega-Arreguin J.C."/>
            <person name="Wawra S."/>
            <person name="Young S.K."/>
            <person name="Zeng Q."/>
            <person name="Dieguez-Uribeondo J."/>
            <person name="Russ C."/>
            <person name="Tyler B.M."/>
            <person name="van West P."/>
        </authorList>
    </citation>
    <scope>NUCLEOTIDE SEQUENCE [LARGE SCALE GENOMIC DNA]</scope>
    <source>
        <strain evidence="1 2">CBS 223.65</strain>
    </source>
</reference>
<name>A0A067BZ54_SAPPC</name>
<dbReference type="VEuPathDB" id="FungiDB:SPRG_21002"/>
<accession>A0A067BZ54</accession>
<gene>
    <name evidence="1" type="ORF">SPRG_21002</name>
</gene>
<dbReference type="AlphaFoldDB" id="A0A067BZ54"/>
<evidence type="ECO:0000313" key="2">
    <source>
        <dbReference type="Proteomes" id="UP000030745"/>
    </source>
</evidence>
<dbReference type="EMBL" id="KK583249">
    <property type="protein sequence ID" value="KDO23794.1"/>
    <property type="molecule type" value="Genomic_DNA"/>
</dbReference>
<evidence type="ECO:0000313" key="1">
    <source>
        <dbReference type="EMBL" id="KDO23794.1"/>
    </source>
</evidence>
<sequence length="79" mass="9257">ATLSYQETTALEQLEQVRVTSKYLDTYTSDLAKAVNQLSKEVRSLEEVTRHQELLLTLWTMRRVKERAKPCCSLRKTRL</sequence>
<dbReference type="KEGG" id="spar:SPRG_21002"/>
<protein>
    <submittedName>
        <fullName evidence="1">Uncharacterized protein</fullName>
    </submittedName>
</protein>
<feature type="non-terminal residue" evidence="1">
    <location>
        <position position="1"/>
    </location>
</feature>